<dbReference type="InterPro" id="IPR050865">
    <property type="entry name" value="BEACH_Domain"/>
</dbReference>
<dbReference type="GO" id="GO:0008104">
    <property type="term" value="P:intracellular protein localization"/>
    <property type="evidence" value="ECO:0007669"/>
    <property type="project" value="TreeGrafter"/>
</dbReference>
<evidence type="ECO:0000259" key="1">
    <source>
        <dbReference type="PROSITE" id="PS50197"/>
    </source>
</evidence>
<sequence length="64" mass="7341">MPKWASSPEEFVLLHRQALESDLVSCQLNQWIDLIFGYKQKGPEAVSVFLVFVMLDELLNCLLS</sequence>
<feature type="domain" description="BEACH" evidence="1">
    <location>
        <begin position="1"/>
        <end position="64"/>
    </location>
</feature>
<protein>
    <recommendedName>
        <fullName evidence="1">BEACH domain-containing protein</fullName>
    </recommendedName>
</protein>
<evidence type="ECO:0000313" key="2">
    <source>
        <dbReference type="EMBL" id="VDO58415.1"/>
    </source>
</evidence>
<dbReference type="InterPro" id="IPR036372">
    <property type="entry name" value="BEACH_dom_sf"/>
</dbReference>
<dbReference type="Gene3D" id="1.10.1540.10">
    <property type="entry name" value="BEACH domain"/>
    <property type="match status" value="1"/>
</dbReference>
<dbReference type="InterPro" id="IPR000409">
    <property type="entry name" value="BEACH_dom"/>
</dbReference>
<accession>A0A3P8AA91</accession>
<dbReference type="PROSITE" id="PS50197">
    <property type="entry name" value="BEACH"/>
    <property type="match status" value="1"/>
</dbReference>
<dbReference type="PANTHER" id="PTHR13743:SF162">
    <property type="entry name" value="NEUROBEACHIN"/>
    <property type="match status" value="1"/>
</dbReference>
<dbReference type="SUPFAM" id="SSF81837">
    <property type="entry name" value="BEACH domain"/>
    <property type="match status" value="1"/>
</dbReference>
<name>A0A3P8AA91_HELPZ</name>
<dbReference type="GO" id="GO:0016020">
    <property type="term" value="C:membrane"/>
    <property type="evidence" value="ECO:0007669"/>
    <property type="project" value="TreeGrafter"/>
</dbReference>
<dbReference type="OrthoDB" id="26681at2759"/>
<dbReference type="AlphaFoldDB" id="A0A3P8AA91"/>
<proteinExistence type="predicted"/>
<dbReference type="PANTHER" id="PTHR13743">
    <property type="entry name" value="BEIGE/BEACH-RELATED"/>
    <property type="match status" value="1"/>
</dbReference>
<dbReference type="Pfam" id="PF02138">
    <property type="entry name" value="Beach"/>
    <property type="match status" value="1"/>
</dbReference>
<dbReference type="GO" id="GO:0019901">
    <property type="term" value="F:protein kinase binding"/>
    <property type="evidence" value="ECO:0007669"/>
    <property type="project" value="TreeGrafter"/>
</dbReference>
<organism evidence="2">
    <name type="scientific">Heligmosomoides polygyrus</name>
    <name type="common">Parasitic roundworm</name>
    <dbReference type="NCBI Taxonomy" id="6339"/>
    <lineage>
        <taxon>Eukaryota</taxon>
        <taxon>Metazoa</taxon>
        <taxon>Ecdysozoa</taxon>
        <taxon>Nematoda</taxon>
        <taxon>Chromadorea</taxon>
        <taxon>Rhabditida</taxon>
        <taxon>Rhabditina</taxon>
        <taxon>Rhabditomorpha</taxon>
        <taxon>Strongyloidea</taxon>
        <taxon>Heligmosomidae</taxon>
        <taxon>Heligmosomoides</taxon>
    </lineage>
</organism>
<gene>
    <name evidence="2" type="ORF">HPBE_LOCUS4026</name>
</gene>
<dbReference type="GO" id="GO:0005829">
    <property type="term" value="C:cytosol"/>
    <property type="evidence" value="ECO:0007669"/>
    <property type="project" value="TreeGrafter"/>
</dbReference>
<reference evidence="2" key="1">
    <citation type="submission" date="2018-11" db="EMBL/GenBank/DDBJ databases">
        <authorList>
            <consortium name="Pathogen Informatics"/>
        </authorList>
    </citation>
    <scope>NUCLEOTIDE SEQUENCE [LARGE SCALE GENOMIC DNA]</scope>
</reference>
<dbReference type="EMBL" id="UZAH01024317">
    <property type="protein sequence ID" value="VDO58415.1"/>
    <property type="molecule type" value="Genomic_DNA"/>
</dbReference>